<dbReference type="Gene3D" id="3.20.20.70">
    <property type="entry name" value="Aldolase class I"/>
    <property type="match status" value="1"/>
</dbReference>
<dbReference type="SFLD" id="SFLDG01386">
    <property type="entry name" value="main_SPASM_domain-containing"/>
    <property type="match status" value="1"/>
</dbReference>
<dbReference type="PIRSF" id="PIRSF037420">
    <property type="entry name" value="PQQ_syn_pqqE"/>
    <property type="match status" value="1"/>
</dbReference>
<dbReference type="PANTHER" id="PTHR11228:SF7">
    <property type="entry name" value="PQQA PEPTIDE CYCLASE"/>
    <property type="match status" value="1"/>
</dbReference>
<dbReference type="GO" id="GO:0003824">
    <property type="term" value="F:catalytic activity"/>
    <property type="evidence" value="ECO:0007669"/>
    <property type="project" value="InterPro"/>
</dbReference>
<evidence type="ECO:0000256" key="6">
    <source>
        <dbReference type="ARBA" id="ARBA00023014"/>
    </source>
</evidence>
<feature type="domain" description="Radical SAM core" evidence="7">
    <location>
        <begin position="22"/>
        <end position="241"/>
    </location>
</feature>
<proteinExistence type="predicted"/>
<dbReference type="SFLD" id="SFLDG01067">
    <property type="entry name" value="SPASM/twitch_domain_containing"/>
    <property type="match status" value="1"/>
</dbReference>
<evidence type="ECO:0000256" key="1">
    <source>
        <dbReference type="ARBA" id="ARBA00001966"/>
    </source>
</evidence>
<dbReference type="SUPFAM" id="SSF102114">
    <property type="entry name" value="Radical SAM enzymes"/>
    <property type="match status" value="1"/>
</dbReference>
<dbReference type="PROSITE" id="PS51918">
    <property type="entry name" value="RADICAL_SAM"/>
    <property type="match status" value="1"/>
</dbReference>
<dbReference type="EMBL" id="DWWI01000065">
    <property type="protein sequence ID" value="HJC42636.1"/>
    <property type="molecule type" value="Genomic_DNA"/>
</dbReference>
<evidence type="ECO:0000313" key="9">
    <source>
        <dbReference type="Proteomes" id="UP000823895"/>
    </source>
</evidence>
<accession>A0A9D2P1P5</accession>
<keyword evidence="6" id="KW-0411">Iron-sulfur</keyword>
<dbReference type="Pfam" id="PF04055">
    <property type="entry name" value="Radical_SAM"/>
    <property type="match status" value="1"/>
</dbReference>
<organism evidence="8 9">
    <name type="scientific">Candidatus Mediterraneibacter gallistercoris</name>
    <dbReference type="NCBI Taxonomy" id="2838671"/>
    <lineage>
        <taxon>Bacteria</taxon>
        <taxon>Bacillati</taxon>
        <taxon>Bacillota</taxon>
        <taxon>Clostridia</taxon>
        <taxon>Lachnospirales</taxon>
        <taxon>Lachnospiraceae</taxon>
        <taxon>Mediterraneibacter</taxon>
    </lineage>
</organism>
<comment type="cofactor">
    <cofactor evidence="1">
        <name>[4Fe-4S] cluster</name>
        <dbReference type="ChEBI" id="CHEBI:49883"/>
    </cofactor>
</comment>
<protein>
    <submittedName>
        <fullName evidence="8">Radical SAM protein</fullName>
    </submittedName>
</protein>
<dbReference type="AlphaFoldDB" id="A0A9D2P1P5"/>
<dbReference type="Proteomes" id="UP000823895">
    <property type="component" value="Unassembled WGS sequence"/>
</dbReference>
<sequence length="370" mass="42325">METMAMESNTMEKMMLRRASSAQRPVNGSLELLPLCNMNCDMCYVRLSHAETEKKGGLHTADEWINLGWEMQKAGVLFLLLTGGEPLLFPDFKRLYLELKQMGMVLTINTNGTLLDEEWADFFAENRPRRINITLYGADDKAYETLCHYPGGFEKTLRGIRLLKDRDVDVKINGSVTKSNYKDMQKIYTFGRELGVPVHMDTYMLPGIHERGLPFEQQARLLPEEAATAEMEAIKAEMDPEVFPIYVRQKIAQTENNAVDNPKGIACLAGNCSFTVNWQGQMRPCVTLEEPSVSVFEIGFEAAWEKVSKESKVFRINEKCVKCRLRPVCKTCVASAWLETGAYDGLPEYLCRYAEEYQRLLYEEEEHEDK</sequence>
<dbReference type="PANTHER" id="PTHR11228">
    <property type="entry name" value="RADICAL SAM DOMAIN PROTEIN"/>
    <property type="match status" value="1"/>
</dbReference>
<dbReference type="InterPro" id="IPR007197">
    <property type="entry name" value="rSAM"/>
</dbReference>
<evidence type="ECO:0000256" key="3">
    <source>
        <dbReference type="ARBA" id="ARBA00022691"/>
    </source>
</evidence>
<evidence type="ECO:0000256" key="2">
    <source>
        <dbReference type="ARBA" id="ARBA00022485"/>
    </source>
</evidence>
<keyword evidence="2" id="KW-0004">4Fe-4S</keyword>
<dbReference type="GO" id="GO:0051539">
    <property type="term" value="F:4 iron, 4 sulfur cluster binding"/>
    <property type="evidence" value="ECO:0007669"/>
    <property type="project" value="UniProtKB-KW"/>
</dbReference>
<dbReference type="InterPro" id="IPR058240">
    <property type="entry name" value="rSAM_sf"/>
</dbReference>
<keyword evidence="4" id="KW-0479">Metal-binding</keyword>
<dbReference type="InterPro" id="IPR013785">
    <property type="entry name" value="Aldolase_TIM"/>
</dbReference>
<reference evidence="8" key="1">
    <citation type="journal article" date="2021" name="PeerJ">
        <title>Extensive microbial diversity within the chicken gut microbiome revealed by metagenomics and culture.</title>
        <authorList>
            <person name="Gilroy R."/>
            <person name="Ravi A."/>
            <person name="Getino M."/>
            <person name="Pursley I."/>
            <person name="Horton D.L."/>
            <person name="Alikhan N.F."/>
            <person name="Baker D."/>
            <person name="Gharbi K."/>
            <person name="Hall N."/>
            <person name="Watson M."/>
            <person name="Adriaenssens E.M."/>
            <person name="Foster-Nyarko E."/>
            <person name="Jarju S."/>
            <person name="Secka A."/>
            <person name="Antonio M."/>
            <person name="Oren A."/>
            <person name="Chaudhuri R.R."/>
            <person name="La Ragione R."/>
            <person name="Hildebrand F."/>
            <person name="Pallen M.J."/>
        </authorList>
    </citation>
    <scope>NUCLEOTIDE SEQUENCE</scope>
    <source>
        <strain evidence="8">CHK165-2605</strain>
    </source>
</reference>
<keyword evidence="3" id="KW-0949">S-adenosyl-L-methionine</keyword>
<keyword evidence="5" id="KW-0408">Iron</keyword>
<dbReference type="SFLD" id="SFLDS00029">
    <property type="entry name" value="Radical_SAM"/>
    <property type="match status" value="1"/>
</dbReference>
<evidence type="ECO:0000313" key="8">
    <source>
        <dbReference type="EMBL" id="HJC42636.1"/>
    </source>
</evidence>
<gene>
    <name evidence="8" type="ORF">H9756_02985</name>
</gene>
<evidence type="ECO:0000259" key="7">
    <source>
        <dbReference type="PROSITE" id="PS51918"/>
    </source>
</evidence>
<dbReference type="GO" id="GO:0046872">
    <property type="term" value="F:metal ion binding"/>
    <property type="evidence" value="ECO:0007669"/>
    <property type="project" value="UniProtKB-KW"/>
</dbReference>
<reference evidence="8" key="2">
    <citation type="submission" date="2021-04" db="EMBL/GenBank/DDBJ databases">
        <authorList>
            <person name="Gilroy R."/>
        </authorList>
    </citation>
    <scope>NUCLEOTIDE SEQUENCE</scope>
    <source>
        <strain evidence="8">CHK165-2605</strain>
    </source>
</reference>
<comment type="caution">
    <text evidence="8">The sequence shown here is derived from an EMBL/GenBank/DDBJ whole genome shotgun (WGS) entry which is preliminary data.</text>
</comment>
<evidence type="ECO:0000256" key="5">
    <source>
        <dbReference type="ARBA" id="ARBA00023004"/>
    </source>
</evidence>
<dbReference type="InterPro" id="IPR050377">
    <property type="entry name" value="Radical_SAM_PqqE_MftC-like"/>
</dbReference>
<dbReference type="CDD" id="cd01335">
    <property type="entry name" value="Radical_SAM"/>
    <property type="match status" value="1"/>
</dbReference>
<evidence type="ECO:0000256" key="4">
    <source>
        <dbReference type="ARBA" id="ARBA00022723"/>
    </source>
</evidence>
<name>A0A9D2P1P5_9FIRM</name>
<dbReference type="InterPro" id="IPR017200">
    <property type="entry name" value="PqqE-like"/>
</dbReference>